<keyword evidence="3" id="KW-1185">Reference proteome</keyword>
<dbReference type="RefSeq" id="WP_019226851.1">
    <property type="nucleotide sequence ID" value="NZ_CP007033.1"/>
</dbReference>
<organism evidence="2 3">
    <name type="scientific">Dehalobacter restrictus (strain DSM 9455 / PER-K23)</name>
    <dbReference type="NCBI Taxonomy" id="871738"/>
    <lineage>
        <taxon>Bacteria</taxon>
        <taxon>Bacillati</taxon>
        <taxon>Bacillota</taxon>
        <taxon>Clostridia</taxon>
        <taxon>Eubacteriales</taxon>
        <taxon>Desulfitobacteriaceae</taxon>
        <taxon>Dehalobacter</taxon>
    </lineage>
</organism>
<dbReference type="InterPro" id="IPR025372">
    <property type="entry name" value="DUF4362"/>
</dbReference>
<gene>
    <name evidence="2" type="ORF">DEHRE_08895</name>
</gene>
<name>A0ABN4BSZ8_DEHRP</name>
<evidence type="ECO:0008006" key="4">
    <source>
        <dbReference type="Google" id="ProtNLM"/>
    </source>
</evidence>
<sequence>MKKFTIFSLFFVSLILFLSACSAFSPYYSSMTAIENGDVVESEGKIYNINKLDKFIDSINRGEKTKVQIDKYNTKNNPAMYIIEFDGKLLSYSFARPSNDDSKDILAEVNAEIVKASREENEDGIKYYLIDNSGFKTCFFTAPK</sequence>
<feature type="chain" id="PRO_5045704889" description="Lipoprotein" evidence="1">
    <location>
        <begin position="24"/>
        <end position="144"/>
    </location>
</feature>
<dbReference type="Pfam" id="PF14275">
    <property type="entry name" value="DUF4362"/>
    <property type="match status" value="1"/>
</dbReference>
<proteinExistence type="predicted"/>
<reference evidence="2 3" key="1">
    <citation type="journal article" date="2013" name="Stand. Genomic Sci.">
        <title>Complete genome sequence of Dehalobacter restrictus PER-K23(T.).</title>
        <authorList>
            <person name="Kruse T."/>
            <person name="Maillard J."/>
            <person name="Goodwin L."/>
            <person name="Woyke T."/>
            <person name="Teshima H."/>
            <person name="Bruce D."/>
            <person name="Detter C."/>
            <person name="Tapia R."/>
            <person name="Han C."/>
            <person name="Huntemann M."/>
            <person name="Wei C.L."/>
            <person name="Han J."/>
            <person name="Chen A."/>
            <person name="Kyrpides N."/>
            <person name="Szeto E."/>
            <person name="Markowitz V."/>
            <person name="Ivanova N."/>
            <person name="Pagani I."/>
            <person name="Pati A."/>
            <person name="Pitluck S."/>
            <person name="Nolan M."/>
            <person name="Holliger C."/>
            <person name="Smidt H."/>
        </authorList>
    </citation>
    <scope>NUCLEOTIDE SEQUENCE [LARGE SCALE GENOMIC DNA]</scope>
    <source>
        <strain evidence="3">DSM 9455</strain>
    </source>
</reference>
<evidence type="ECO:0000256" key="1">
    <source>
        <dbReference type="SAM" id="SignalP"/>
    </source>
</evidence>
<dbReference type="EMBL" id="CP007033">
    <property type="protein sequence ID" value="AHF10185.1"/>
    <property type="molecule type" value="Genomic_DNA"/>
</dbReference>
<keyword evidence="1" id="KW-0732">Signal</keyword>
<protein>
    <recommendedName>
        <fullName evidence="4">Lipoprotein</fullName>
    </recommendedName>
</protein>
<dbReference type="PROSITE" id="PS51257">
    <property type="entry name" value="PROKAR_LIPOPROTEIN"/>
    <property type="match status" value="1"/>
</dbReference>
<evidence type="ECO:0000313" key="3">
    <source>
        <dbReference type="Proteomes" id="UP000018934"/>
    </source>
</evidence>
<feature type="signal peptide" evidence="1">
    <location>
        <begin position="1"/>
        <end position="23"/>
    </location>
</feature>
<accession>A0ABN4BSZ8</accession>
<evidence type="ECO:0000313" key="2">
    <source>
        <dbReference type="EMBL" id="AHF10185.1"/>
    </source>
</evidence>
<dbReference type="Proteomes" id="UP000018934">
    <property type="component" value="Chromosome"/>
</dbReference>